<accession>A0A485CU11</accession>
<dbReference type="Proteomes" id="UP000332594">
    <property type="component" value="Unassembled WGS sequence"/>
</dbReference>
<evidence type="ECO:0000313" key="1">
    <source>
        <dbReference type="EMBL" id="VFS88289.1"/>
    </source>
</evidence>
<organism evidence="1 2">
    <name type="scientific">Raoultella terrigena</name>
    <name type="common">Klebsiella terrigena</name>
    <dbReference type="NCBI Taxonomy" id="577"/>
    <lineage>
        <taxon>Bacteria</taxon>
        <taxon>Pseudomonadati</taxon>
        <taxon>Pseudomonadota</taxon>
        <taxon>Gammaproteobacteria</taxon>
        <taxon>Enterobacterales</taxon>
        <taxon>Enterobacteriaceae</taxon>
        <taxon>Klebsiella/Raoultella group</taxon>
        <taxon>Raoultella</taxon>
    </lineage>
</organism>
<sequence>MMIAFLLIAQKMRCRLLFVMCITKNNLSKRLSIQEVIMKLLNKIIAFFSTMNVTFGTFNN</sequence>
<reference evidence="1 2" key="1">
    <citation type="submission" date="2019-03" db="EMBL/GenBank/DDBJ databases">
        <authorList>
            <consortium name="Pathogen Informatics"/>
        </authorList>
    </citation>
    <scope>NUCLEOTIDE SEQUENCE [LARGE SCALE GENOMIC DNA]</scope>
    <source>
        <strain evidence="1 2">NCTC13038</strain>
    </source>
</reference>
<gene>
    <name evidence="1" type="ORF">NCTC13038_05786</name>
</gene>
<evidence type="ECO:0000313" key="2">
    <source>
        <dbReference type="Proteomes" id="UP000332594"/>
    </source>
</evidence>
<dbReference type="AlphaFoldDB" id="A0A485CU11"/>
<protein>
    <submittedName>
        <fullName evidence="1">Uncharacterized protein</fullName>
    </submittedName>
</protein>
<name>A0A485CU11_RAOTE</name>
<proteinExistence type="predicted"/>
<dbReference type="EMBL" id="CAADJG010000002">
    <property type="protein sequence ID" value="VFS88289.1"/>
    <property type="molecule type" value="Genomic_DNA"/>
</dbReference>